<accession>A0A7W9IC76</accession>
<dbReference type="EC" id="4.2.2.29" evidence="7"/>
<keyword evidence="10" id="KW-1185">Reference proteome</keyword>
<dbReference type="EMBL" id="JACHMP010000001">
    <property type="protein sequence ID" value="MBB5818028.1"/>
    <property type="molecule type" value="Genomic_DNA"/>
</dbReference>
<keyword evidence="4 7" id="KW-0472">Membrane</keyword>
<dbReference type="GO" id="GO:0071555">
    <property type="term" value="P:cell wall organization"/>
    <property type="evidence" value="ECO:0007669"/>
    <property type="project" value="UniProtKB-KW"/>
</dbReference>
<dbReference type="Proteomes" id="UP000540685">
    <property type="component" value="Unassembled WGS sequence"/>
</dbReference>
<keyword evidence="2 7" id="KW-0812">Transmembrane</keyword>
<evidence type="ECO:0000313" key="10">
    <source>
        <dbReference type="Proteomes" id="UP000540685"/>
    </source>
</evidence>
<dbReference type="InterPro" id="IPR003770">
    <property type="entry name" value="MLTG-like"/>
</dbReference>
<dbReference type="GO" id="GO:0005886">
    <property type="term" value="C:plasma membrane"/>
    <property type="evidence" value="ECO:0007669"/>
    <property type="project" value="UniProtKB-SubCell"/>
</dbReference>
<dbReference type="NCBIfam" id="TIGR00247">
    <property type="entry name" value="endolytic transglycosylase MltG"/>
    <property type="match status" value="1"/>
</dbReference>
<evidence type="ECO:0000256" key="6">
    <source>
        <dbReference type="ARBA" id="ARBA00023316"/>
    </source>
</evidence>
<evidence type="ECO:0000256" key="7">
    <source>
        <dbReference type="HAMAP-Rule" id="MF_02065"/>
    </source>
</evidence>
<dbReference type="HAMAP" id="MF_02065">
    <property type="entry name" value="MltG"/>
    <property type="match status" value="1"/>
</dbReference>
<comment type="catalytic activity">
    <reaction evidence="7">
        <text>a peptidoglycan chain = a peptidoglycan chain with N-acetyl-1,6-anhydromuramyl-[peptide] at the reducing end + a peptidoglycan chain with N-acetylglucosamine at the non-reducing end.</text>
        <dbReference type="EC" id="4.2.2.29"/>
    </reaction>
</comment>
<evidence type="ECO:0000256" key="2">
    <source>
        <dbReference type="ARBA" id="ARBA00022692"/>
    </source>
</evidence>
<feature type="compositionally biased region" description="Basic residues" evidence="8">
    <location>
        <begin position="21"/>
        <end position="38"/>
    </location>
</feature>
<dbReference type="PANTHER" id="PTHR30518">
    <property type="entry name" value="ENDOLYTIC MUREIN TRANSGLYCOSYLASE"/>
    <property type="match status" value="1"/>
</dbReference>
<comment type="function">
    <text evidence="7">Functions as a peptidoglycan terminase that cleaves nascent peptidoglycan strands endolytically to terminate their elongation.</text>
</comment>
<feature type="site" description="Important for catalytic activity" evidence="7">
    <location>
        <position position="264"/>
    </location>
</feature>
<keyword evidence="1 7" id="KW-1003">Cell membrane</keyword>
<gene>
    <name evidence="7" type="primary">mltG</name>
    <name evidence="9" type="ORF">F4562_001090</name>
</gene>
<protein>
    <recommendedName>
        <fullName evidence="7">Endolytic murein transglycosylase</fullName>
        <ecNumber evidence="7">4.2.2.29</ecNumber>
    </recommendedName>
    <alternativeName>
        <fullName evidence="7">Peptidoglycan lytic transglycosylase</fullName>
    </alternativeName>
    <alternativeName>
        <fullName evidence="7">Peptidoglycan polymerization terminase</fullName>
    </alternativeName>
</protein>
<dbReference type="CDD" id="cd08010">
    <property type="entry name" value="MltG_like"/>
    <property type="match status" value="1"/>
</dbReference>
<keyword evidence="6 7" id="KW-0961">Cell wall biogenesis/degradation</keyword>
<evidence type="ECO:0000256" key="8">
    <source>
        <dbReference type="SAM" id="MobiDB-lite"/>
    </source>
</evidence>
<dbReference type="AlphaFoldDB" id="A0A7W9IC76"/>
<keyword evidence="5 7" id="KW-0456">Lyase</keyword>
<dbReference type="GO" id="GO:0009252">
    <property type="term" value="P:peptidoglycan biosynthetic process"/>
    <property type="evidence" value="ECO:0007669"/>
    <property type="project" value="UniProtKB-UniRule"/>
</dbReference>
<evidence type="ECO:0000313" key="9">
    <source>
        <dbReference type="EMBL" id="MBB5818028.1"/>
    </source>
</evidence>
<sequence length="393" mass="43093">MNDLDMDFLVGSDDDGDRSGRKSRASSGRRGRRRRRRRNRGGFLAPMLAVIVLLGGIGAAGFYGYRWVNDAITPDDYTGRGTGEVVVEIKDGQSATEIAQTLEEKGVVKSARAFTDAVAQAGKSSSLQPGEYTMRKQMAAAEAVKLLDPEKRLLERVTLKEGLRLNDTLKRLAEATGKPLREFQQAAKKTRDLDLPSYAGGKLEGYAFPATYDITPKMTATDILSLMVDRFQQTASKDDLQAKAKRLGRTPHEIMTIASIVQAESGSIDDMGKVARVIYNRLENKPALDGATPRLLQMDSTVMYGLNKYGISATHKDLESTSPYNTYKYEGLPPGPIANPGDHAIQAALNPTKGGWIWFVTTDPKRGITKFTASESEFFKLKAEFERNRAAGG</sequence>
<dbReference type="GO" id="GO:0008932">
    <property type="term" value="F:lytic endotransglycosylase activity"/>
    <property type="evidence" value="ECO:0007669"/>
    <property type="project" value="UniProtKB-UniRule"/>
</dbReference>
<dbReference type="Pfam" id="PF02618">
    <property type="entry name" value="YceG"/>
    <property type="match status" value="1"/>
</dbReference>
<evidence type="ECO:0000256" key="3">
    <source>
        <dbReference type="ARBA" id="ARBA00022989"/>
    </source>
</evidence>
<reference evidence="9 10" key="1">
    <citation type="submission" date="2020-08" db="EMBL/GenBank/DDBJ databases">
        <title>Sequencing the genomes of 1000 actinobacteria strains.</title>
        <authorList>
            <person name="Klenk H.-P."/>
        </authorList>
    </citation>
    <scope>NUCLEOTIDE SEQUENCE [LARGE SCALE GENOMIC DNA]</scope>
    <source>
        <strain evidence="9 10">DSM 46887</strain>
    </source>
</reference>
<comment type="subcellular location">
    <subcellularLocation>
        <location evidence="7">Cell membrane</location>
        <topology evidence="7">Single-pass membrane protein</topology>
    </subcellularLocation>
</comment>
<feature type="region of interest" description="Disordered" evidence="8">
    <location>
        <begin position="11"/>
        <end position="38"/>
    </location>
</feature>
<dbReference type="PANTHER" id="PTHR30518:SF2">
    <property type="entry name" value="ENDOLYTIC MUREIN TRANSGLYCOSYLASE"/>
    <property type="match status" value="1"/>
</dbReference>
<keyword evidence="3 7" id="KW-1133">Transmembrane helix</keyword>
<name>A0A7W9IC76_9ACTN</name>
<proteinExistence type="inferred from homology"/>
<comment type="similarity">
    <text evidence="7">Belongs to the transglycosylase MltG family.</text>
</comment>
<feature type="transmembrane region" description="Helical" evidence="7">
    <location>
        <begin position="42"/>
        <end position="65"/>
    </location>
</feature>
<evidence type="ECO:0000256" key="4">
    <source>
        <dbReference type="ARBA" id="ARBA00023136"/>
    </source>
</evidence>
<organism evidence="9 10">
    <name type="scientific">Streptosporangium becharense</name>
    <dbReference type="NCBI Taxonomy" id="1816182"/>
    <lineage>
        <taxon>Bacteria</taxon>
        <taxon>Bacillati</taxon>
        <taxon>Actinomycetota</taxon>
        <taxon>Actinomycetes</taxon>
        <taxon>Streptosporangiales</taxon>
        <taxon>Streptosporangiaceae</taxon>
        <taxon>Streptosporangium</taxon>
    </lineage>
</organism>
<dbReference type="Gene3D" id="3.30.1490.480">
    <property type="entry name" value="Endolytic murein transglycosylase"/>
    <property type="match status" value="1"/>
</dbReference>
<evidence type="ECO:0000256" key="1">
    <source>
        <dbReference type="ARBA" id="ARBA00022475"/>
    </source>
</evidence>
<dbReference type="RefSeq" id="WP_184547752.1">
    <property type="nucleotide sequence ID" value="NZ_JACHMP010000001.1"/>
</dbReference>
<evidence type="ECO:0000256" key="5">
    <source>
        <dbReference type="ARBA" id="ARBA00023239"/>
    </source>
</evidence>
<comment type="caution">
    <text evidence="9">The sequence shown here is derived from an EMBL/GenBank/DDBJ whole genome shotgun (WGS) entry which is preliminary data.</text>
</comment>